<reference evidence="5 6" key="1">
    <citation type="submission" date="2016-10" db="EMBL/GenBank/DDBJ databases">
        <authorList>
            <person name="de Groot N.N."/>
        </authorList>
    </citation>
    <scope>NUCLEOTIDE SEQUENCE [LARGE SCALE GENOMIC DNA]</scope>
    <source>
        <strain evidence="5 6">DSM 21741</strain>
    </source>
</reference>
<dbReference type="RefSeq" id="WP_091411619.1">
    <property type="nucleotide sequence ID" value="NZ_LT629749.1"/>
</dbReference>
<keyword evidence="3 4" id="KW-0732">Signal</keyword>
<dbReference type="STRING" id="546871.SAMN04488543_1493"/>
<feature type="chain" id="PRO_5039494965" evidence="4">
    <location>
        <begin position="26"/>
        <end position="433"/>
    </location>
</feature>
<comment type="similarity">
    <text evidence="1">Belongs to the bacterial solute-binding protein 1 family.</text>
</comment>
<dbReference type="PANTHER" id="PTHR30061">
    <property type="entry name" value="MALTOSE-BINDING PERIPLASMIC PROTEIN"/>
    <property type="match status" value="1"/>
</dbReference>
<dbReference type="AlphaFoldDB" id="A0A1H1R759"/>
<dbReference type="OrthoDB" id="3171346at2"/>
<evidence type="ECO:0000256" key="4">
    <source>
        <dbReference type="SAM" id="SignalP"/>
    </source>
</evidence>
<keyword evidence="2" id="KW-0813">Transport</keyword>
<proteinExistence type="inferred from homology"/>
<dbReference type="PROSITE" id="PS51257">
    <property type="entry name" value="PROKAR_LIPOPROTEIN"/>
    <property type="match status" value="1"/>
</dbReference>
<gene>
    <name evidence="5" type="ORF">SAMN04488543_1493</name>
</gene>
<dbReference type="InterPro" id="IPR006059">
    <property type="entry name" value="SBP"/>
</dbReference>
<evidence type="ECO:0000313" key="5">
    <source>
        <dbReference type="EMBL" id="SDS31597.1"/>
    </source>
</evidence>
<dbReference type="GO" id="GO:0015768">
    <property type="term" value="P:maltose transport"/>
    <property type="evidence" value="ECO:0007669"/>
    <property type="project" value="TreeGrafter"/>
</dbReference>
<dbReference type="EMBL" id="LT629749">
    <property type="protein sequence ID" value="SDS31597.1"/>
    <property type="molecule type" value="Genomic_DNA"/>
</dbReference>
<organism evidence="5 6">
    <name type="scientific">Friedmanniella luteola</name>
    <dbReference type="NCBI Taxonomy" id="546871"/>
    <lineage>
        <taxon>Bacteria</taxon>
        <taxon>Bacillati</taxon>
        <taxon>Actinomycetota</taxon>
        <taxon>Actinomycetes</taxon>
        <taxon>Propionibacteriales</taxon>
        <taxon>Nocardioidaceae</taxon>
        <taxon>Friedmanniella</taxon>
    </lineage>
</organism>
<dbReference type="Pfam" id="PF01547">
    <property type="entry name" value="SBP_bac_1"/>
    <property type="match status" value="1"/>
</dbReference>
<dbReference type="Gene3D" id="3.40.190.10">
    <property type="entry name" value="Periplasmic binding protein-like II"/>
    <property type="match status" value="2"/>
</dbReference>
<name>A0A1H1R759_9ACTN</name>
<dbReference type="SUPFAM" id="SSF53850">
    <property type="entry name" value="Periplasmic binding protein-like II"/>
    <property type="match status" value="1"/>
</dbReference>
<accession>A0A1H1R759</accession>
<evidence type="ECO:0000256" key="1">
    <source>
        <dbReference type="ARBA" id="ARBA00008520"/>
    </source>
</evidence>
<protein>
    <submittedName>
        <fullName evidence="5">Carbohydrate ABC transporter substrate-binding protein, CUT1 family</fullName>
    </submittedName>
</protein>
<dbReference type="PANTHER" id="PTHR30061:SF50">
    <property type="entry name" value="MALTOSE_MALTODEXTRIN-BINDING PERIPLASMIC PROTEIN"/>
    <property type="match status" value="1"/>
</dbReference>
<evidence type="ECO:0000313" key="6">
    <source>
        <dbReference type="Proteomes" id="UP000199092"/>
    </source>
</evidence>
<feature type="signal peptide" evidence="4">
    <location>
        <begin position="1"/>
        <end position="25"/>
    </location>
</feature>
<dbReference type="GO" id="GO:1901982">
    <property type="term" value="F:maltose binding"/>
    <property type="evidence" value="ECO:0007669"/>
    <property type="project" value="TreeGrafter"/>
</dbReference>
<sequence>MHRRTLALRALAGLAALGLALTACGGGGDAPSTTEAQTKKGPITVWYSNNEQEVAWGKAMVQAWNSAHPEEKVEGQEIPAGKSSEEVIGAAITAGTAPCLVFNTAPSAVGQFQRQGGLVNLATFPDGAGYISERSGATADQYKAADGGFYQMPWKSNPVMIFYNKKLFSKAGLDPEKPALATYDEFLAAAEKIKDSGAADYAIYPAPTSEFFQTQFDFMPLYAAASGGKSLVADGKATFTDQAGIDVATFWRDVYAGGYAGQETYQGDSFADGKAAMAIVGPWAIAVYQDKVEWGSVPVPTKAGIPADQTYTFSDAKNVGLFSACQNQGTAWEVLKFATSAEQDGQLLEKTGQMPLRTDLQAAFPDYFQENPAYLQFGSQAARTVEVPAGPKTVEMLQDFRDQWTKAVITGDGDVTAALQTAADQINALAGER</sequence>
<evidence type="ECO:0000256" key="2">
    <source>
        <dbReference type="ARBA" id="ARBA00022448"/>
    </source>
</evidence>
<keyword evidence="6" id="KW-1185">Reference proteome</keyword>
<dbReference type="GO" id="GO:0042956">
    <property type="term" value="P:maltodextrin transmembrane transport"/>
    <property type="evidence" value="ECO:0007669"/>
    <property type="project" value="TreeGrafter"/>
</dbReference>
<dbReference type="GO" id="GO:0055052">
    <property type="term" value="C:ATP-binding cassette (ABC) transporter complex, substrate-binding subunit-containing"/>
    <property type="evidence" value="ECO:0007669"/>
    <property type="project" value="TreeGrafter"/>
</dbReference>
<dbReference type="Proteomes" id="UP000199092">
    <property type="component" value="Chromosome I"/>
</dbReference>
<evidence type="ECO:0000256" key="3">
    <source>
        <dbReference type="ARBA" id="ARBA00022729"/>
    </source>
</evidence>